<dbReference type="Pfam" id="PF02321">
    <property type="entry name" value="OEP"/>
    <property type="match status" value="2"/>
</dbReference>
<comment type="subcellular location">
    <subcellularLocation>
        <location evidence="2">Cell outer membrane</location>
        <topology evidence="2">Lipid-anchor</topology>
    </subcellularLocation>
</comment>
<comment type="caution">
    <text evidence="3">The sequence shown here is derived from an EMBL/GenBank/DDBJ whole genome shotgun (WGS) entry which is preliminary data.</text>
</comment>
<dbReference type="EMBL" id="JBHLTF010000005">
    <property type="protein sequence ID" value="MFC0716653.1"/>
    <property type="molecule type" value="Genomic_DNA"/>
</dbReference>
<proteinExistence type="inferred from homology"/>
<dbReference type="PROSITE" id="PS51257">
    <property type="entry name" value="PROKAR_LIPOPROTEIN"/>
    <property type="match status" value="1"/>
</dbReference>
<dbReference type="InterPro" id="IPR010131">
    <property type="entry name" value="MdtP/NodT-like"/>
</dbReference>
<keyword evidence="2" id="KW-0472">Membrane</keyword>
<reference evidence="3 4" key="1">
    <citation type="submission" date="2024-09" db="EMBL/GenBank/DDBJ databases">
        <authorList>
            <person name="Sun Q."/>
            <person name="Mori K."/>
        </authorList>
    </citation>
    <scope>NUCLEOTIDE SEQUENCE [LARGE SCALE GENOMIC DNA]</scope>
    <source>
        <strain evidence="3 4">KCTC 52403</strain>
    </source>
</reference>
<keyword evidence="2" id="KW-0732">Signal</keyword>
<keyword evidence="2" id="KW-0449">Lipoprotein</keyword>
<evidence type="ECO:0000313" key="4">
    <source>
        <dbReference type="Proteomes" id="UP001589898"/>
    </source>
</evidence>
<gene>
    <name evidence="3" type="ORF">ACFFFU_02600</name>
</gene>
<dbReference type="Gene3D" id="2.20.200.10">
    <property type="entry name" value="Outer membrane efflux proteins (OEP)"/>
    <property type="match status" value="1"/>
</dbReference>
<feature type="chain" id="PRO_5044963147" evidence="2">
    <location>
        <begin position="27"/>
        <end position="484"/>
    </location>
</feature>
<keyword evidence="4" id="KW-1185">Reference proteome</keyword>
<dbReference type="RefSeq" id="WP_189496231.1">
    <property type="nucleotide sequence ID" value="NZ_BMZT01000004.1"/>
</dbReference>
<dbReference type="InterPro" id="IPR003423">
    <property type="entry name" value="OMP_efflux"/>
</dbReference>
<comment type="similarity">
    <text evidence="1 2">Belongs to the outer membrane factor (OMF) (TC 1.B.17) family.</text>
</comment>
<keyword evidence="2" id="KW-0564">Palmitate</keyword>
<dbReference type="Proteomes" id="UP001589898">
    <property type="component" value="Unassembled WGS sequence"/>
</dbReference>
<sequence length="484" mass="51027">MSRHASLALALAAVLAASGCATLVPATPEAQAGIPATWPMPEVTPAAGATGVDGVAALPVADIGWRDFFADPRLEQVVALALDSNRDLRVAILNVERARAQYRIQRADRLPSLGASVEMERVGGDIPVSESYTAGVGLAAFELDLFGRVRNLSEAALQQYLATEEAQRSAQLSLVAEIAGAWLTLAADQEQLRLSEQALGTYEETLELTGRRYELGATSALEVEQVRTQVATARTDVERLKGQVARDRNALDLLAGTRLDASLLPTAGASVAPVTGIAAVPAGLDSEVLLRRPDVIAAEHRLLAASASIGAARAAFFPSISLTGSIGSASDDLSGLFDSGTRVWSFIPRINLPIFQGGRLRAGLGMATADRDIALAQYEQAIQSGFREVADALVQSESLAKQVAAQQELVDAATRAESLATARYDAGVDSHLVQLDAQRMLYGAQQALVATRLAEQVNRVTLYRVLGGGWREDSAAPPSTTSKP</sequence>
<evidence type="ECO:0000256" key="1">
    <source>
        <dbReference type="ARBA" id="ARBA00007613"/>
    </source>
</evidence>
<dbReference type="PANTHER" id="PTHR30203">
    <property type="entry name" value="OUTER MEMBRANE CATION EFFLUX PROTEIN"/>
    <property type="match status" value="1"/>
</dbReference>
<keyword evidence="2" id="KW-1134">Transmembrane beta strand</keyword>
<keyword evidence="2" id="KW-0812">Transmembrane</keyword>
<dbReference type="SUPFAM" id="SSF56954">
    <property type="entry name" value="Outer membrane efflux proteins (OEP)"/>
    <property type="match status" value="1"/>
</dbReference>
<feature type="signal peptide" evidence="2">
    <location>
        <begin position="1"/>
        <end position="26"/>
    </location>
</feature>
<dbReference type="Gene3D" id="1.20.1600.10">
    <property type="entry name" value="Outer membrane efflux proteins (OEP)"/>
    <property type="match status" value="1"/>
</dbReference>
<accession>A0ABV6ST77</accession>
<dbReference type="PANTHER" id="PTHR30203:SF32">
    <property type="entry name" value="CATION EFFLUX SYSTEM PROTEIN CUSC"/>
    <property type="match status" value="1"/>
</dbReference>
<evidence type="ECO:0000313" key="3">
    <source>
        <dbReference type="EMBL" id="MFC0716653.1"/>
    </source>
</evidence>
<evidence type="ECO:0000256" key="2">
    <source>
        <dbReference type="RuleBase" id="RU362097"/>
    </source>
</evidence>
<protein>
    <submittedName>
        <fullName evidence="3">Efflux transporter outer membrane subunit</fullName>
    </submittedName>
</protein>
<organism evidence="3 4">
    <name type="scientific">Luteimonas padinae</name>
    <dbReference type="NCBI Taxonomy" id="1714359"/>
    <lineage>
        <taxon>Bacteria</taxon>
        <taxon>Pseudomonadati</taxon>
        <taxon>Pseudomonadota</taxon>
        <taxon>Gammaproteobacteria</taxon>
        <taxon>Lysobacterales</taxon>
        <taxon>Lysobacteraceae</taxon>
        <taxon>Luteimonas</taxon>
    </lineage>
</organism>
<name>A0ABV6ST77_9GAMM</name>
<dbReference type="NCBIfam" id="TIGR01845">
    <property type="entry name" value="outer_NodT"/>
    <property type="match status" value="1"/>
</dbReference>